<accession>Q52PN8</accession>
<sequence length="139" mass="15650">MNTYSHAEKPKDFTHAIFQFNKQVLNLNEPELRLLNAQELEWSKKAVLEELEEFIQAHRQQDFVGAVDAVGDLVYFAIGFFFRMGLTPDQVNQVMMAINDANMEKKLGKVAARNIDGVADATKPEGWVGPEERIAAILG</sequence>
<dbReference type="EMBL" id="AY986977">
    <property type="protein sequence ID" value="AAX84877.1"/>
    <property type="molecule type" value="Genomic_DNA"/>
</dbReference>
<name>Q52PN8_9CAUD</name>
<evidence type="ECO:0000313" key="1">
    <source>
        <dbReference type="EMBL" id="AAX84877.1"/>
    </source>
</evidence>
<evidence type="ECO:0000313" key="2">
    <source>
        <dbReference type="Proteomes" id="UP000001305"/>
    </source>
</evidence>
<dbReference type="Pfam" id="PF01503">
    <property type="entry name" value="PRA-PH"/>
    <property type="match status" value="1"/>
</dbReference>
<reference evidence="1 2" key="1">
    <citation type="submission" date="2005-03" db="EMBL/GenBank/DDBJ databases">
        <title>Sequencing of bacteriophage Xp15 from Xanthomonas campestris pv. pelargonii and identification of the lysis genes.</title>
        <authorList>
            <person name="Ramadugu C."/>
            <person name="Gabriel D.W."/>
        </authorList>
    </citation>
    <scope>NUCLEOTIDE SEQUENCE [LARGE SCALE GENOMIC DNA]</scope>
</reference>
<dbReference type="Gene3D" id="1.10.3420.10">
    <property type="entry name" value="putative ntp pyrophosphohydrolase like domain"/>
    <property type="match status" value="1"/>
</dbReference>
<dbReference type="InterPro" id="IPR021130">
    <property type="entry name" value="PRib-ATP_PPHydrolase-like"/>
</dbReference>
<proteinExistence type="predicted"/>
<dbReference type="Proteomes" id="UP000001305">
    <property type="component" value="Segment"/>
</dbReference>
<dbReference type="RefSeq" id="YP_239306.1">
    <property type="nucleotide sequence ID" value="NC_007024.1"/>
</dbReference>
<keyword evidence="2" id="KW-1185">Reference proteome</keyword>
<protein>
    <submittedName>
        <fullName evidence="1">Uncharacterized protein</fullName>
    </submittedName>
</protein>
<dbReference type="InterPro" id="IPR023292">
    <property type="entry name" value="NTP_PyroPHydrolase-like_dom_sf"/>
</dbReference>
<dbReference type="GeneID" id="5076570"/>
<dbReference type="SUPFAM" id="SSF101386">
    <property type="entry name" value="all-alpha NTP pyrophosphatases"/>
    <property type="match status" value="1"/>
</dbReference>
<dbReference type="KEGG" id="vg:5076570"/>
<organism evidence="1 2">
    <name type="scientific">Xanthomonas phage Xp15</name>
    <dbReference type="NCBI Taxonomy" id="322855"/>
    <lineage>
        <taxon>Viruses</taxon>
        <taxon>Duplodnaviria</taxon>
        <taxon>Heunggongvirae</taxon>
        <taxon>Uroviricota</taxon>
        <taxon>Caudoviricetes</taxon>
        <taxon>Alachuavirus</taxon>
        <taxon>Alachuavirus Xp15</taxon>
    </lineage>
</organism>